<reference evidence="4 5" key="1">
    <citation type="journal article" date="2016" name="Nat. Commun.">
        <title>Thousands of microbial genomes shed light on interconnected biogeochemical processes in an aquifer system.</title>
        <authorList>
            <person name="Anantharaman K."/>
            <person name="Brown C.T."/>
            <person name="Hug L.A."/>
            <person name="Sharon I."/>
            <person name="Castelle C.J."/>
            <person name="Probst A.J."/>
            <person name="Thomas B.C."/>
            <person name="Singh A."/>
            <person name="Wilkins M.J."/>
            <person name="Karaoz U."/>
            <person name="Brodie E.L."/>
            <person name="Williams K.H."/>
            <person name="Hubbard S.S."/>
            <person name="Banfield J.F."/>
        </authorList>
    </citation>
    <scope>NUCLEOTIDE SEQUENCE [LARGE SCALE GENOMIC DNA]</scope>
</reference>
<dbReference type="Pfam" id="PF00294">
    <property type="entry name" value="PfkB"/>
    <property type="match status" value="1"/>
</dbReference>
<organism evidence="4 5">
    <name type="scientific">Candidatus Zambryskibacteria bacterium RIFOXYC1_FULL_39_10</name>
    <dbReference type="NCBI Taxonomy" id="1802779"/>
    <lineage>
        <taxon>Bacteria</taxon>
        <taxon>Candidatus Zambryskiibacteriota</taxon>
    </lineage>
</organism>
<dbReference type="Gene3D" id="3.40.1190.20">
    <property type="match status" value="1"/>
</dbReference>
<dbReference type="InterPro" id="IPR002139">
    <property type="entry name" value="Ribo/fructo_kinase"/>
</dbReference>
<evidence type="ECO:0000256" key="2">
    <source>
        <dbReference type="ARBA" id="ARBA00022777"/>
    </source>
</evidence>
<keyword evidence="1" id="KW-0808">Transferase</keyword>
<dbReference type="AlphaFoldDB" id="A0A1G2V2J0"/>
<dbReference type="GO" id="GO:0016301">
    <property type="term" value="F:kinase activity"/>
    <property type="evidence" value="ECO:0007669"/>
    <property type="project" value="UniProtKB-KW"/>
</dbReference>
<protein>
    <recommendedName>
        <fullName evidence="3">Carbohydrate kinase PfkB domain-containing protein</fullName>
    </recommendedName>
</protein>
<evidence type="ECO:0000313" key="5">
    <source>
        <dbReference type="Proteomes" id="UP000177697"/>
    </source>
</evidence>
<dbReference type="GO" id="GO:0006796">
    <property type="term" value="P:phosphate-containing compound metabolic process"/>
    <property type="evidence" value="ECO:0007669"/>
    <property type="project" value="UniProtKB-ARBA"/>
</dbReference>
<accession>A0A1G2V2J0</accession>
<sequence>MQLFNLSKDFDFVAIGDITTDAFIRIKDAKISRDESGKKSDLILRFGDKVPYEFMEEVRAVGNSANAAVCAAKLGLNSALVTNVGDDHNGHECIATLQKNKVATNFVTIEKDKETNYHYVLWFEDDRTILVKHQEYDYKLPDIGSPKWVYLSSIGESSAQYHTQIADYLRKNPEVKFAFQPGTFQMKMGTEILKDLYSRCDIFFCNVEEAKNILNKPDEQDIKNILKEMHSIGPNVVVITDGPRGAYAFDGYEGFFMPPYPDVKPPYDRTGAGDAFASTFTSAIALGKSLFDAFMWAPVNSMSVVGQVGAQKGLLTQDEMLKFISNAPANYRPEKIM</sequence>
<dbReference type="InterPro" id="IPR029056">
    <property type="entry name" value="Ribokinase-like"/>
</dbReference>
<comment type="caution">
    <text evidence="4">The sequence shown here is derived from an EMBL/GenBank/DDBJ whole genome shotgun (WGS) entry which is preliminary data.</text>
</comment>
<dbReference type="PANTHER" id="PTHR10584">
    <property type="entry name" value="SUGAR KINASE"/>
    <property type="match status" value="1"/>
</dbReference>
<evidence type="ECO:0000259" key="3">
    <source>
        <dbReference type="Pfam" id="PF00294"/>
    </source>
</evidence>
<evidence type="ECO:0000313" key="4">
    <source>
        <dbReference type="EMBL" id="OHB15841.1"/>
    </source>
</evidence>
<dbReference type="EMBL" id="MHWW01000005">
    <property type="protein sequence ID" value="OHB15841.1"/>
    <property type="molecule type" value="Genomic_DNA"/>
</dbReference>
<feature type="domain" description="Carbohydrate kinase PfkB" evidence="3">
    <location>
        <begin position="57"/>
        <end position="314"/>
    </location>
</feature>
<gene>
    <name evidence="4" type="ORF">A2431_01100</name>
</gene>
<evidence type="ECO:0000256" key="1">
    <source>
        <dbReference type="ARBA" id="ARBA00022679"/>
    </source>
</evidence>
<dbReference type="PANTHER" id="PTHR10584:SF166">
    <property type="entry name" value="RIBOKINASE"/>
    <property type="match status" value="1"/>
</dbReference>
<dbReference type="InterPro" id="IPR011611">
    <property type="entry name" value="PfkB_dom"/>
</dbReference>
<dbReference type="PRINTS" id="PR00990">
    <property type="entry name" value="RIBOKINASE"/>
</dbReference>
<dbReference type="Proteomes" id="UP000177697">
    <property type="component" value="Unassembled WGS sequence"/>
</dbReference>
<dbReference type="SUPFAM" id="SSF53613">
    <property type="entry name" value="Ribokinase-like"/>
    <property type="match status" value="1"/>
</dbReference>
<name>A0A1G2V2J0_9BACT</name>
<keyword evidence="2" id="KW-0418">Kinase</keyword>
<proteinExistence type="predicted"/>